<dbReference type="AlphaFoldDB" id="F0SFC2"/>
<gene>
    <name evidence="1" type="ordered locus">Plabr_1718</name>
</gene>
<proteinExistence type="predicted"/>
<reference evidence="2" key="1">
    <citation type="submission" date="2011-02" db="EMBL/GenBank/DDBJ databases">
        <title>The complete genome of Planctomyces brasiliensis DSM 5305.</title>
        <authorList>
            <person name="Lucas S."/>
            <person name="Copeland A."/>
            <person name="Lapidus A."/>
            <person name="Bruce D."/>
            <person name="Goodwin L."/>
            <person name="Pitluck S."/>
            <person name="Kyrpides N."/>
            <person name="Mavromatis K."/>
            <person name="Pagani I."/>
            <person name="Ivanova N."/>
            <person name="Ovchinnikova G."/>
            <person name="Lu M."/>
            <person name="Detter J.C."/>
            <person name="Han C."/>
            <person name="Land M."/>
            <person name="Hauser L."/>
            <person name="Markowitz V."/>
            <person name="Cheng J.-F."/>
            <person name="Hugenholtz P."/>
            <person name="Woyke T."/>
            <person name="Wu D."/>
            <person name="Tindall B."/>
            <person name="Pomrenke H.G."/>
            <person name="Brambilla E."/>
            <person name="Klenk H.-P."/>
            <person name="Eisen J.A."/>
        </authorList>
    </citation>
    <scope>NUCLEOTIDE SEQUENCE [LARGE SCALE GENOMIC DNA]</scope>
    <source>
        <strain evidence="2">ATCC 49424 / DSM 5305 / JCM 21570 / NBRC 103401 / IFAM 1448</strain>
    </source>
</reference>
<keyword evidence="2" id="KW-1185">Reference proteome</keyword>
<protein>
    <submittedName>
        <fullName evidence="1">Uncharacterized protein</fullName>
    </submittedName>
</protein>
<name>F0SFC2_RUBBR</name>
<evidence type="ECO:0000313" key="1">
    <source>
        <dbReference type="EMBL" id="ADY59329.1"/>
    </source>
</evidence>
<dbReference type="EMBL" id="CP002546">
    <property type="protein sequence ID" value="ADY59329.1"/>
    <property type="molecule type" value="Genomic_DNA"/>
</dbReference>
<accession>F0SFC2</accession>
<dbReference type="Proteomes" id="UP000006860">
    <property type="component" value="Chromosome"/>
</dbReference>
<organism evidence="1 2">
    <name type="scientific">Rubinisphaera brasiliensis (strain ATCC 49424 / DSM 5305 / JCM 21570 / IAM 15109 / NBRC 103401 / IFAM 1448)</name>
    <name type="common">Planctomyces brasiliensis</name>
    <dbReference type="NCBI Taxonomy" id="756272"/>
    <lineage>
        <taxon>Bacteria</taxon>
        <taxon>Pseudomonadati</taxon>
        <taxon>Planctomycetota</taxon>
        <taxon>Planctomycetia</taxon>
        <taxon>Planctomycetales</taxon>
        <taxon>Planctomycetaceae</taxon>
        <taxon>Rubinisphaera</taxon>
    </lineage>
</organism>
<dbReference type="HOGENOM" id="CLU_949514_0_0_0"/>
<sequence>MANAIEAMVKFHREWLEKNGARILGRDIEYLQEDIEEGTLEAFQQIPDSLDGLATYYGILGTIELIDGQESGWKHVSTAIDFRGWGLKLRAESFFRKIGSAVNLTNHVGRAACLACVSEKWGEMAESVLREIDRDQESVDQAYWKSRRFEPFVSECCRIRDGKEPSNDHLEPPYLTIIQKWTDASALVHALEQVCDYHCANMDDVGGDWDPEFKHSPFDLLPCEVMLVRRIRKELGLSIPEVPHELVSLLSPPDVIASVGEQHELIAKLSRAFDQCFA</sequence>
<dbReference type="STRING" id="756272.Plabr_1718"/>
<dbReference type="OrthoDB" id="6852880at2"/>
<dbReference type="RefSeq" id="WP_013628056.1">
    <property type="nucleotide sequence ID" value="NC_015174.1"/>
</dbReference>
<evidence type="ECO:0000313" key="2">
    <source>
        <dbReference type="Proteomes" id="UP000006860"/>
    </source>
</evidence>
<dbReference type="KEGG" id="pbs:Plabr_1718"/>